<keyword evidence="2" id="KW-1185">Reference proteome</keyword>
<comment type="caution">
    <text evidence="1">The sequence shown here is derived from an EMBL/GenBank/DDBJ whole genome shotgun (WGS) entry which is preliminary data.</text>
</comment>
<accession>A0ABU5AF85</accession>
<evidence type="ECO:0000313" key="1">
    <source>
        <dbReference type="EMBL" id="MDX8535936.1"/>
    </source>
</evidence>
<sequence length="55" mass="6194">MSKAMWLIAALVPGFKRQPLKKIDADAPSLLKLPQELARQSRLGRASNEADRRHL</sequence>
<organism evidence="1 2">
    <name type="scientific">Mesorhizobium vachelliae</name>
    <dbReference type="NCBI Taxonomy" id="3072309"/>
    <lineage>
        <taxon>Bacteria</taxon>
        <taxon>Pseudomonadati</taxon>
        <taxon>Pseudomonadota</taxon>
        <taxon>Alphaproteobacteria</taxon>
        <taxon>Hyphomicrobiales</taxon>
        <taxon>Phyllobacteriaceae</taxon>
        <taxon>Mesorhizobium</taxon>
    </lineage>
</organism>
<name>A0ABU5AF85_9HYPH</name>
<reference evidence="1 2" key="1">
    <citation type="submission" date="2023-08" db="EMBL/GenBank/DDBJ databases">
        <title>Implementing the SeqCode for naming new Mesorhizobium species isolated from Vachellia karroo root nodules.</title>
        <authorList>
            <person name="Van Lill M."/>
        </authorList>
    </citation>
    <scope>NUCLEOTIDE SEQUENCE [LARGE SCALE GENOMIC DNA]</scope>
    <source>
        <strain evidence="1 2">VK25D</strain>
    </source>
</reference>
<dbReference type="RefSeq" id="WP_320319352.1">
    <property type="nucleotide sequence ID" value="NZ_JAVIIR010000044.1"/>
</dbReference>
<evidence type="ECO:0000313" key="2">
    <source>
        <dbReference type="Proteomes" id="UP001285154"/>
    </source>
</evidence>
<dbReference type="Proteomes" id="UP001285154">
    <property type="component" value="Unassembled WGS sequence"/>
</dbReference>
<protein>
    <submittedName>
        <fullName evidence="1">Uncharacterized protein</fullName>
    </submittedName>
</protein>
<dbReference type="EMBL" id="JAVIIQ010000041">
    <property type="protein sequence ID" value="MDX8535936.1"/>
    <property type="molecule type" value="Genomic_DNA"/>
</dbReference>
<proteinExistence type="predicted"/>
<gene>
    <name evidence="1" type="ORF">RFM42_33725</name>
</gene>